<proteinExistence type="predicted"/>
<reference evidence="2" key="1">
    <citation type="journal article" date="2023" name="Science">
        <title>Genome structures resolve the early diversification of teleost fishes.</title>
        <authorList>
            <person name="Parey E."/>
            <person name="Louis A."/>
            <person name="Montfort J."/>
            <person name="Bouchez O."/>
            <person name="Roques C."/>
            <person name="Iampietro C."/>
            <person name="Lluch J."/>
            <person name="Castinel A."/>
            <person name="Donnadieu C."/>
            <person name="Desvignes T."/>
            <person name="Floi Bucao C."/>
            <person name="Jouanno E."/>
            <person name="Wen M."/>
            <person name="Mejri S."/>
            <person name="Dirks R."/>
            <person name="Jansen H."/>
            <person name="Henkel C."/>
            <person name="Chen W.J."/>
            <person name="Zahm M."/>
            <person name="Cabau C."/>
            <person name="Klopp C."/>
            <person name="Thompson A.W."/>
            <person name="Robinson-Rechavi M."/>
            <person name="Braasch I."/>
            <person name="Lecointre G."/>
            <person name="Bobe J."/>
            <person name="Postlethwait J.H."/>
            <person name="Berthelot C."/>
            <person name="Roest Crollius H."/>
            <person name="Guiguen Y."/>
        </authorList>
    </citation>
    <scope>NUCLEOTIDE SEQUENCE</scope>
    <source>
        <strain evidence="2">WJC10195</strain>
    </source>
</reference>
<evidence type="ECO:0000256" key="1">
    <source>
        <dbReference type="SAM" id="MobiDB-lite"/>
    </source>
</evidence>
<keyword evidence="3" id="KW-1185">Reference proteome</keyword>
<evidence type="ECO:0000313" key="2">
    <source>
        <dbReference type="EMBL" id="KAJ8344631.1"/>
    </source>
</evidence>
<comment type="caution">
    <text evidence="2">The sequence shown here is derived from an EMBL/GenBank/DDBJ whole genome shotgun (WGS) entry which is preliminary data.</text>
</comment>
<evidence type="ECO:0000313" key="3">
    <source>
        <dbReference type="Proteomes" id="UP001152622"/>
    </source>
</evidence>
<accession>A0A9Q1ET72</accession>
<dbReference type="AlphaFoldDB" id="A0A9Q1ET72"/>
<sequence length="74" mass="8073">MLIRPWSSPHTEACGSPCQAACRLMPSHLLRQRKQLLLLEQLSARGCPLLAGRMSPRAAPSAGQCGLPRRNLDP</sequence>
<organism evidence="2 3">
    <name type="scientific">Synaphobranchus kaupii</name>
    <name type="common">Kaup's arrowtooth eel</name>
    <dbReference type="NCBI Taxonomy" id="118154"/>
    <lineage>
        <taxon>Eukaryota</taxon>
        <taxon>Metazoa</taxon>
        <taxon>Chordata</taxon>
        <taxon>Craniata</taxon>
        <taxon>Vertebrata</taxon>
        <taxon>Euteleostomi</taxon>
        <taxon>Actinopterygii</taxon>
        <taxon>Neopterygii</taxon>
        <taxon>Teleostei</taxon>
        <taxon>Anguilliformes</taxon>
        <taxon>Synaphobranchidae</taxon>
        <taxon>Synaphobranchus</taxon>
    </lineage>
</organism>
<name>A0A9Q1ET72_SYNKA</name>
<dbReference type="EMBL" id="JAINUF010000012">
    <property type="protein sequence ID" value="KAJ8344631.1"/>
    <property type="molecule type" value="Genomic_DNA"/>
</dbReference>
<gene>
    <name evidence="2" type="ORF">SKAU_G00288240</name>
</gene>
<dbReference type="Proteomes" id="UP001152622">
    <property type="component" value="Chromosome 12"/>
</dbReference>
<protein>
    <submittedName>
        <fullName evidence="2">Uncharacterized protein</fullName>
    </submittedName>
</protein>
<feature type="region of interest" description="Disordered" evidence="1">
    <location>
        <begin position="55"/>
        <end position="74"/>
    </location>
</feature>